<dbReference type="InterPro" id="IPR039426">
    <property type="entry name" value="TonB-dep_rcpt-like"/>
</dbReference>
<dbReference type="OrthoDB" id="9760333at2"/>
<evidence type="ECO:0000256" key="1">
    <source>
        <dbReference type="ARBA" id="ARBA00004571"/>
    </source>
</evidence>
<evidence type="ECO:0000313" key="18">
    <source>
        <dbReference type="EMBL" id="MXO74346.1"/>
    </source>
</evidence>
<dbReference type="PROSITE" id="PS52016">
    <property type="entry name" value="TONB_DEPENDENT_REC_3"/>
    <property type="match status" value="1"/>
</dbReference>
<feature type="domain" description="TonB-dependent receptor plug" evidence="17">
    <location>
        <begin position="57"/>
        <end position="167"/>
    </location>
</feature>
<dbReference type="GO" id="GO:0009279">
    <property type="term" value="C:cell outer membrane"/>
    <property type="evidence" value="ECO:0007669"/>
    <property type="project" value="UniProtKB-SubCell"/>
</dbReference>
<reference evidence="18 19" key="1">
    <citation type="submission" date="2019-12" db="EMBL/GenBank/DDBJ databases">
        <title>Genomic-based taxomic classification of the family Erythrobacteraceae.</title>
        <authorList>
            <person name="Xu L."/>
        </authorList>
    </citation>
    <scope>NUCLEOTIDE SEQUENCE [LARGE SCALE GENOMIC DNA]</scope>
    <source>
        <strain evidence="18 19">100921-2</strain>
    </source>
</reference>
<evidence type="ECO:0000256" key="9">
    <source>
        <dbReference type="ARBA" id="ARBA00023077"/>
    </source>
</evidence>
<accession>A0A6I4TCL8</accession>
<evidence type="ECO:0000259" key="16">
    <source>
        <dbReference type="Pfam" id="PF00593"/>
    </source>
</evidence>
<dbReference type="AlphaFoldDB" id="A0A6I4TCL8"/>
<feature type="domain" description="TonB-dependent receptor-like beta-barrel" evidence="16">
    <location>
        <begin position="472"/>
        <end position="835"/>
    </location>
</feature>
<comment type="caution">
    <text evidence="18">The sequence shown here is derived from an EMBL/GenBank/DDBJ whole genome shotgun (WGS) entry which is preliminary data.</text>
</comment>
<organism evidence="18 19">
    <name type="scientific">Tsuneonella aeria</name>
    <dbReference type="NCBI Taxonomy" id="1837929"/>
    <lineage>
        <taxon>Bacteria</taxon>
        <taxon>Pseudomonadati</taxon>
        <taxon>Pseudomonadota</taxon>
        <taxon>Alphaproteobacteria</taxon>
        <taxon>Sphingomonadales</taxon>
        <taxon>Erythrobacteraceae</taxon>
        <taxon>Tsuneonella</taxon>
    </lineage>
</organism>
<dbReference type="PROSITE" id="PS01156">
    <property type="entry name" value="TONB_DEPENDENT_REC_2"/>
    <property type="match status" value="1"/>
</dbReference>
<keyword evidence="11 12" id="KW-0998">Cell outer membrane</keyword>
<evidence type="ECO:0000256" key="15">
    <source>
        <dbReference type="SAM" id="SignalP"/>
    </source>
</evidence>
<dbReference type="InterPro" id="IPR000531">
    <property type="entry name" value="Beta-barrel_TonB"/>
</dbReference>
<keyword evidence="3 12" id="KW-1134">Transmembrane beta strand</keyword>
<dbReference type="InterPro" id="IPR012910">
    <property type="entry name" value="Plug_dom"/>
</dbReference>
<keyword evidence="9 14" id="KW-0798">TonB box</keyword>
<evidence type="ECO:0000256" key="4">
    <source>
        <dbReference type="ARBA" id="ARBA00022496"/>
    </source>
</evidence>
<keyword evidence="6 15" id="KW-0732">Signal</keyword>
<evidence type="ECO:0000256" key="6">
    <source>
        <dbReference type="ARBA" id="ARBA00022729"/>
    </source>
</evidence>
<comment type="subcellular location">
    <subcellularLocation>
        <location evidence="1 12">Cell outer membrane</location>
        <topology evidence="1 12">Multi-pass membrane protein</topology>
    </subcellularLocation>
</comment>
<evidence type="ECO:0000256" key="2">
    <source>
        <dbReference type="ARBA" id="ARBA00022448"/>
    </source>
</evidence>
<keyword evidence="8" id="KW-0406">Ion transport</keyword>
<proteinExistence type="inferred from homology"/>
<keyword evidence="7" id="KW-0408">Iron</keyword>
<feature type="signal peptide" evidence="15">
    <location>
        <begin position="1"/>
        <end position="28"/>
    </location>
</feature>
<dbReference type="RefSeq" id="WP_160610110.1">
    <property type="nucleotide sequence ID" value="NZ_WTZA01000001.1"/>
</dbReference>
<evidence type="ECO:0000256" key="8">
    <source>
        <dbReference type="ARBA" id="ARBA00023065"/>
    </source>
</evidence>
<evidence type="ECO:0000313" key="19">
    <source>
        <dbReference type="Proteomes" id="UP000439522"/>
    </source>
</evidence>
<name>A0A6I4TCL8_9SPHN</name>
<evidence type="ECO:0000256" key="12">
    <source>
        <dbReference type="PROSITE-ProRule" id="PRU01360"/>
    </source>
</evidence>
<keyword evidence="4" id="KW-0410">Iron transport</keyword>
<dbReference type="Proteomes" id="UP000439522">
    <property type="component" value="Unassembled WGS sequence"/>
</dbReference>
<dbReference type="PANTHER" id="PTHR32552:SF81">
    <property type="entry name" value="TONB-DEPENDENT OUTER MEMBRANE RECEPTOR"/>
    <property type="match status" value="1"/>
</dbReference>
<dbReference type="InterPro" id="IPR036942">
    <property type="entry name" value="Beta-barrel_TonB_sf"/>
</dbReference>
<evidence type="ECO:0000256" key="14">
    <source>
        <dbReference type="RuleBase" id="RU003357"/>
    </source>
</evidence>
<keyword evidence="18" id="KW-0675">Receptor</keyword>
<dbReference type="PANTHER" id="PTHR32552">
    <property type="entry name" value="FERRICHROME IRON RECEPTOR-RELATED"/>
    <property type="match status" value="1"/>
</dbReference>
<evidence type="ECO:0000256" key="3">
    <source>
        <dbReference type="ARBA" id="ARBA00022452"/>
    </source>
</evidence>
<feature type="short sequence motif" description="TonB C-terminal box" evidence="13">
    <location>
        <begin position="854"/>
        <end position="871"/>
    </location>
</feature>
<feature type="chain" id="PRO_5026156935" evidence="15">
    <location>
        <begin position="29"/>
        <end position="871"/>
    </location>
</feature>
<keyword evidence="2 12" id="KW-0813">Transport</keyword>
<evidence type="ECO:0000256" key="10">
    <source>
        <dbReference type="ARBA" id="ARBA00023136"/>
    </source>
</evidence>
<sequence>MNRFRAPIASLFASASIAALVCPAVAAAQDAADETEQGNAGGLNEIVVTADKRTENLQEVPIAISAVQAADLELRGLTEAKDLSAVVPNVVVSGATTNATASVITIRGIPTAADETQGYDSPIGVYLDGVYLARSSASTFEVADIERVEVLRGPQGTLFGRNTTGGAINFITRLPEDETRVKLRAGYGNYNAWNVRALVDTGLWGDSGVKMSFGYLHRERDGVVDNILEPDDSRDPGGINVDSFRWATQVDRGIVSFTNTFDYTVIEGVTFANQLAEVGDGTFRPNVTIDGFQFAQVQPANLRAFLGTATPLQPQCGAPLDSVSRERLDKICLDQAGVSTDKLYGNMTRVELGFDPFTVRSTTAFRWWNNKIRGSDLDGLGGIRGPLFSQASLFNGMPANLIAFVLPPAQAAFAPFIAATPVPTTTNPLFQAENNRRQRQFSQEVEIISQSGGAFEWVLGAFYFKESGYELNRQNFLFVLDTNQAVFTDASFGPLGAAFRAANPARYRALPQTSTLGYDVSGRSIAVYGQATWRPGGPDAPFGITAGLRYTWDKKWVDRFQNGLTPYTNPAEIALNTGSVSFSEPTGHVTLDYRAAEDINLYARVARGYRSGGFNLRQSTQLDNPATPNVNEAVGLIPFNSEKIDSFEIGAKTEFFNRLRLNAAAFYNVYNDQQATIPIPIVGGGSFGTQVVNAGKTVYKGFEIEGRLAITDAFTADGSLGYVHKDVKEFPGADITGTIRNIGDVIVPGYSPNYTANAGLTYSAPVGNSDMRLTARAGWSYVSSQVQFNNPLTAPFQEATSSEAHSLFDAQIKLDGIGFGNSDNGLSLILWGKNLTDKEYVSRAVDFGQLGMGTTIYGEPRTYGVTAELTF</sequence>
<evidence type="ECO:0000259" key="17">
    <source>
        <dbReference type="Pfam" id="PF07715"/>
    </source>
</evidence>
<gene>
    <name evidence="18" type="ORF">GRI40_03790</name>
</gene>
<dbReference type="EMBL" id="WTZA01000001">
    <property type="protein sequence ID" value="MXO74346.1"/>
    <property type="molecule type" value="Genomic_DNA"/>
</dbReference>
<comment type="similarity">
    <text evidence="12 14">Belongs to the TonB-dependent receptor family.</text>
</comment>
<dbReference type="Pfam" id="PF07715">
    <property type="entry name" value="Plug"/>
    <property type="match status" value="1"/>
</dbReference>
<protein>
    <submittedName>
        <fullName evidence="18">TonB-dependent receptor</fullName>
    </submittedName>
</protein>
<keyword evidence="19" id="KW-1185">Reference proteome</keyword>
<dbReference type="Gene3D" id="2.40.170.20">
    <property type="entry name" value="TonB-dependent receptor, beta-barrel domain"/>
    <property type="match status" value="2"/>
</dbReference>
<dbReference type="GO" id="GO:0006826">
    <property type="term" value="P:iron ion transport"/>
    <property type="evidence" value="ECO:0007669"/>
    <property type="project" value="UniProtKB-KW"/>
</dbReference>
<evidence type="ECO:0000256" key="5">
    <source>
        <dbReference type="ARBA" id="ARBA00022692"/>
    </source>
</evidence>
<evidence type="ECO:0000256" key="7">
    <source>
        <dbReference type="ARBA" id="ARBA00023004"/>
    </source>
</evidence>
<dbReference type="InterPro" id="IPR010917">
    <property type="entry name" value="TonB_rcpt_CS"/>
</dbReference>
<dbReference type="Pfam" id="PF00593">
    <property type="entry name" value="TonB_dep_Rec_b-barrel"/>
    <property type="match status" value="1"/>
</dbReference>
<keyword evidence="10 12" id="KW-0472">Membrane</keyword>
<dbReference type="SUPFAM" id="SSF56935">
    <property type="entry name" value="Porins"/>
    <property type="match status" value="1"/>
</dbReference>
<keyword evidence="5 12" id="KW-0812">Transmembrane</keyword>
<evidence type="ECO:0000256" key="11">
    <source>
        <dbReference type="ARBA" id="ARBA00023237"/>
    </source>
</evidence>
<evidence type="ECO:0000256" key="13">
    <source>
        <dbReference type="PROSITE-ProRule" id="PRU10144"/>
    </source>
</evidence>